<reference evidence="3" key="2">
    <citation type="submission" date="2020-05" db="UniProtKB">
        <authorList>
            <consortium name="EnsemblMetazoa"/>
        </authorList>
    </citation>
    <scope>IDENTIFICATION</scope>
    <source>
        <strain evidence="3">wikel</strain>
    </source>
</reference>
<evidence type="ECO:0000313" key="3">
    <source>
        <dbReference type="EnsemblMetazoa" id="ISCW015689-PA"/>
    </source>
</evidence>
<evidence type="ECO:0000256" key="1">
    <source>
        <dbReference type="SAM" id="MobiDB-lite"/>
    </source>
</evidence>
<feature type="compositionally biased region" description="Gly residues" evidence="1">
    <location>
        <begin position="15"/>
        <end position="24"/>
    </location>
</feature>
<dbReference type="HOGENOM" id="CLU_1972916_0_0_1"/>
<organism>
    <name type="scientific">Ixodes scapularis</name>
    <name type="common">Black-legged tick</name>
    <name type="synonym">Deer tick</name>
    <dbReference type="NCBI Taxonomy" id="6945"/>
    <lineage>
        <taxon>Eukaryota</taxon>
        <taxon>Metazoa</taxon>
        <taxon>Ecdysozoa</taxon>
        <taxon>Arthropoda</taxon>
        <taxon>Chelicerata</taxon>
        <taxon>Arachnida</taxon>
        <taxon>Acari</taxon>
        <taxon>Parasitiformes</taxon>
        <taxon>Ixodida</taxon>
        <taxon>Ixodoidea</taxon>
        <taxon>Ixodidae</taxon>
        <taxon>Ixodinae</taxon>
        <taxon>Ixodes</taxon>
    </lineage>
</organism>
<name>B7P0W9_IXOSC</name>
<accession>B7P0W9</accession>
<keyword evidence="4" id="KW-1185">Reference proteome</keyword>
<dbReference type="InParanoid" id="B7P0W9"/>
<feature type="region of interest" description="Disordered" evidence="1">
    <location>
        <begin position="9"/>
        <end position="64"/>
    </location>
</feature>
<gene>
    <name evidence="2" type="ORF">IscW_ISCW015689</name>
</gene>
<dbReference type="VEuPathDB" id="VectorBase:ISCW015689"/>
<sequence length="127" mass="13700">MQIKFQLDLPTRGDLMGGDSGGGALIPPENIKREIPDEPCLPSGPRSLGSMQKVPSLSDLSEESSLGDTYRASILGKFLPGVSAVYRDKPLSSREKLFGGVSGVRVFPNWIALWLQKADAEASPRDE</sequence>
<evidence type="ECO:0000313" key="4">
    <source>
        <dbReference type="Proteomes" id="UP000001555"/>
    </source>
</evidence>
<reference evidence="2 4" key="1">
    <citation type="submission" date="2008-03" db="EMBL/GenBank/DDBJ databases">
        <title>Annotation of Ixodes scapularis.</title>
        <authorList>
            <consortium name="Ixodes scapularis Genome Project Consortium"/>
            <person name="Caler E."/>
            <person name="Hannick L.I."/>
            <person name="Bidwell S."/>
            <person name="Joardar V."/>
            <person name="Thiagarajan M."/>
            <person name="Amedeo P."/>
            <person name="Galinsky K.J."/>
            <person name="Schobel S."/>
            <person name="Inman J."/>
            <person name="Hostetler J."/>
            <person name="Miller J."/>
            <person name="Hammond M."/>
            <person name="Megy K."/>
            <person name="Lawson D."/>
            <person name="Kodira C."/>
            <person name="Sutton G."/>
            <person name="Meyer J."/>
            <person name="Hill C.A."/>
            <person name="Birren B."/>
            <person name="Nene V."/>
            <person name="Collins F."/>
            <person name="Alarcon-Chaidez F."/>
            <person name="Wikel S."/>
            <person name="Strausberg R."/>
        </authorList>
    </citation>
    <scope>NUCLEOTIDE SEQUENCE [LARGE SCALE GENOMIC DNA]</scope>
    <source>
        <strain evidence="4">Wikel</strain>
        <strain evidence="2">Wikel colony</strain>
    </source>
</reference>
<dbReference type="EMBL" id="DS613210">
    <property type="protein sequence ID" value="EEC00241.1"/>
    <property type="molecule type" value="Genomic_DNA"/>
</dbReference>
<dbReference type="VEuPathDB" id="VectorBase:ISCP_019009"/>
<protein>
    <submittedName>
        <fullName evidence="2 3">Uncharacterized protein</fullName>
    </submittedName>
</protein>
<dbReference type="Proteomes" id="UP000001555">
    <property type="component" value="Unassembled WGS sequence"/>
</dbReference>
<dbReference type="EnsemblMetazoa" id="ISCW015689-RA">
    <property type="protein sequence ID" value="ISCW015689-PA"/>
    <property type="gene ID" value="ISCW015689"/>
</dbReference>
<dbReference type="VEuPathDB" id="VectorBase:ISCI015689"/>
<dbReference type="PaxDb" id="6945-B7P0W9"/>
<proteinExistence type="predicted"/>
<dbReference type="EMBL" id="ABJB010206506">
    <property type="status" value="NOT_ANNOTATED_CDS"/>
    <property type="molecule type" value="Genomic_DNA"/>
</dbReference>
<dbReference type="AlphaFoldDB" id="B7P0W9"/>
<dbReference type="OrthoDB" id="10067219at2759"/>
<evidence type="ECO:0000313" key="2">
    <source>
        <dbReference type="EMBL" id="EEC00241.1"/>
    </source>
</evidence>